<evidence type="ECO:0000313" key="4">
    <source>
        <dbReference type="Proteomes" id="UP000321393"/>
    </source>
</evidence>
<feature type="coiled-coil region" evidence="1">
    <location>
        <begin position="49"/>
        <end position="115"/>
    </location>
</feature>
<organism evidence="3 5">
    <name type="scientific">Cucumis melo var. makuwa</name>
    <name type="common">Oriental melon</name>
    <dbReference type="NCBI Taxonomy" id="1194695"/>
    <lineage>
        <taxon>Eukaryota</taxon>
        <taxon>Viridiplantae</taxon>
        <taxon>Streptophyta</taxon>
        <taxon>Embryophyta</taxon>
        <taxon>Tracheophyta</taxon>
        <taxon>Spermatophyta</taxon>
        <taxon>Magnoliopsida</taxon>
        <taxon>eudicotyledons</taxon>
        <taxon>Gunneridae</taxon>
        <taxon>Pentapetalae</taxon>
        <taxon>rosids</taxon>
        <taxon>fabids</taxon>
        <taxon>Cucurbitales</taxon>
        <taxon>Cucurbitaceae</taxon>
        <taxon>Benincaseae</taxon>
        <taxon>Cucumis</taxon>
    </lineage>
</organism>
<accession>A0A5D3E279</accession>
<dbReference type="AlphaFoldDB" id="A0A5D3E279"/>
<gene>
    <name evidence="3" type="ORF">E5676_scaffold595G00150</name>
    <name evidence="2" type="ORF">E6C27_scaffold550G00490</name>
</gene>
<evidence type="ECO:0000313" key="2">
    <source>
        <dbReference type="EMBL" id="KAA0066921.1"/>
    </source>
</evidence>
<dbReference type="EMBL" id="SSTD01000710">
    <property type="protein sequence ID" value="TYK30203.1"/>
    <property type="molecule type" value="Genomic_DNA"/>
</dbReference>
<dbReference type="OrthoDB" id="1790560at2759"/>
<proteinExistence type="predicted"/>
<dbReference type="Proteomes" id="UP000321947">
    <property type="component" value="Unassembled WGS sequence"/>
</dbReference>
<comment type="caution">
    <text evidence="3">The sequence shown here is derived from an EMBL/GenBank/DDBJ whole genome shotgun (WGS) entry which is preliminary data.</text>
</comment>
<dbReference type="STRING" id="1194695.A0A5D3E279"/>
<protein>
    <submittedName>
        <fullName evidence="3">Interferon-induced guanylate-binding protein 2</fullName>
    </submittedName>
</protein>
<evidence type="ECO:0000256" key="1">
    <source>
        <dbReference type="SAM" id="Coils"/>
    </source>
</evidence>
<reference evidence="4 5" key="1">
    <citation type="submission" date="2019-08" db="EMBL/GenBank/DDBJ databases">
        <title>Draft genome sequences of two oriental melons (Cucumis melo L. var makuwa).</title>
        <authorList>
            <person name="Kwon S.-Y."/>
        </authorList>
    </citation>
    <scope>NUCLEOTIDE SEQUENCE [LARGE SCALE GENOMIC DNA]</scope>
    <source>
        <strain evidence="5">cv. Chang Bougi</strain>
        <strain evidence="4">cv. SW 3</strain>
        <tissue evidence="3">Leaf</tissue>
    </source>
</reference>
<name>A0A5D3E279_CUCMM</name>
<evidence type="ECO:0000313" key="3">
    <source>
        <dbReference type="EMBL" id="TYK30203.1"/>
    </source>
</evidence>
<dbReference type="Proteomes" id="UP000321393">
    <property type="component" value="Unassembled WGS sequence"/>
</dbReference>
<sequence>MAGALLSKYKASSHSPGKWQKLATFLRQSLDSPILDLIKRFIDQVGSEKNSLTLKCRSIENQLNLVKKQLEAKECTTKQTRLREDGLRKDFSNILSEKKDELKDKATKIMQVEEHLTTLGLELKIVESKIGSYDVEVSSLRYEIKELKER</sequence>
<dbReference type="EMBL" id="SSTE01000742">
    <property type="protein sequence ID" value="KAA0066921.1"/>
    <property type="molecule type" value="Genomic_DNA"/>
</dbReference>
<keyword evidence="1" id="KW-0175">Coiled coil</keyword>
<evidence type="ECO:0000313" key="5">
    <source>
        <dbReference type="Proteomes" id="UP000321947"/>
    </source>
</evidence>